<evidence type="ECO:0000313" key="4">
    <source>
        <dbReference type="Proteomes" id="UP000198327"/>
    </source>
</evidence>
<evidence type="ECO:0000259" key="1">
    <source>
        <dbReference type="Pfam" id="PF01643"/>
    </source>
</evidence>
<dbReference type="Proteomes" id="UP000198327">
    <property type="component" value="Unassembled WGS sequence"/>
</dbReference>
<dbReference type="AlphaFoldDB" id="A0A239JTQ7"/>
<dbReference type="EMBL" id="FZOW01000009">
    <property type="protein sequence ID" value="SNT09200.1"/>
    <property type="molecule type" value="Genomic_DNA"/>
</dbReference>
<dbReference type="Pfam" id="PF20791">
    <property type="entry name" value="Acyl-ACP_TE_C"/>
    <property type="match status" value="1"/>
</dbReference>
<dbReference type="STRING" id="398843.A3K89_12245"/>
<dbReference type="Gene3D" id="3.10.129.10">
    <property type="entry name" value="Hotdog Thioesterase"/>
    <property type="match status" value="1"/>
</dbReference>
<organism evidence="3 4">
    <name type="scientific">Rhodococcoides kyotonense</name>
    <dbReference type="NCBI Taxonomy" id="398843"/>
    <lineage>
        <taxon>Bacteria</taxon>
        <taxon>Bacillati</taxon>
        <taxon>Actinomycetota</taxon>
        <taxon>Actinomycetes</taxon>
        <taxon>Mycobacteriales</taxon>
        <taxon>Nocardiaceae</taxon>
        <taxon>Rhodococcoides</taxon>
    </lineage>
</organism>
<dbReference type="PANTHER" id="PTHR31793:SF24">
    <property type="entry name" value="LONG-CHAIN ACYL-COA THIOESTERASE FADM"/>
    <property type="match status" value="1"/>
</dbReference>
<dbReference type="GO" id="GO:0006633">
    <property type="term" value="P:fatty acid biosynthetic process"/>
    <property type="evidence" value="ECO:0007669"/>
    <property type="project" value="InterPro"/>
</dbReference>
<evidence type="ECO:0000313" key="3">
    <source>
        <dbReference type="EMBL" id="SNT09200.1"/>
    </source>
</evidence>
<feature type="domain" description="Acyl-ACP thioesterase-like C-terminal" evidence="2">
    <location>
        <begin position="155"/>
        <end position="230"/>
    </location>
</feature>
<keyword evidence="4" id="KW-1185">Reference proteome</keyword>
<feature type="domain" description="Acyl-ACP thioesterase N-terminal hotdog" evidence="1">
    <location>
        <begin position="12"/>
        <end position="132"/>
    </location>
</feature>
<proteinExistence type="predicted"/>
<dbReference type="CDD" id="cd00586">
    <property type="entry name" value="4HBT"/>
    <property type="match status" value="1"/>
</dbReference>
<sequence>MPLPERAHGTPAFERTWTVRLGDTDVGDRLRLDAVARYLQDIAFDQLDASDDGHLHGAWIVRRTVIDVLRPIVFRENVTLQRWSSALSNRWCNMRVRIEGDRGGLIETEAFLIHIDPTTGRPSRMTDRFMAPMLEHTTEHRLRWKAHLHPFDDAAETRSTAFATRSTDFDRLGHVNNAIYWQPVEDALAEDPAFVAKPHRAIVEHVGAVLQGDDVRVRSHRDGDTLHLQIDTATASSALVRVESLVSEMSSGQGA</sequence>
<dbReference type="RefSeq" id="WP_245865767.1">
    <property type="nucleotide sequence ID" value="NZ_FZOW01000009.1"/>
</dbReference>
<dbReference type="InterPro" id="IPR029069">
    <property type="entry name" value="HotDog_dom_sf"/>
</dbReference>
<dbReference type="PANTHER" id="PTHR31793">
    <property type="entry name" value="4-HYDROXYBENZOYL-COA THIOESTERASE FAMILY MEMBER"/>
    <property type="match status" value="1"/>
</dbReference>
<accession>A0A239JTQ7</accession>
<dbReference type="InterPro" id="IPR049427">
    <property type="entry name" value="Acyl-ACP_TE_C"/>
</dbReference>
<dbReference type="GO" id="GO:0047617">
    <property type="term" value="F:fatty acyl-CoA hydrolase activity"/>
    <property type="evidence" value="ECO:0007669"/>
    <property type="project" value="TreeGrafter"/>
</dbReference>
<dbReference type="InterPro" id="IPR002864">
    <property type="entry name" value="Acyl-ACP_thioesterase_NHD"/>
</dbReference>
<name>A0A239JTQ7_9NOCA</name>
<dbReference type="SUPFAM" id="SSF54637">
    <property type="entry name" value="Thioesterase/thiol ester dehydrase-isomerase"/>
    <property type="match status" value="2"/>
</dbReference>
<protein>
    <submittedName>
        <fullName evidence="3">Acyl-ACP thioesterase</fullName>
    </submittedName>
</protein>
<dbReference type="InterPro" id="IPR050563">
    <property type="entry name" value="4-hydroxybenzoyl-CoA_TE"/>
</dbReference>
<reference evidence="4" key="1">
    <citation type="submission" date="2017-06" db="EMBL/GenBank/DDBJ databases">
        <authorList>
            <person name="Varghese N."/>
            <person name="Submissions S."/>
        </authorList>
    </citation>
    <scope>NUCLEOTIDE SEQUENCE [LARGE SCALE GENOMIC DNA]</scope>
    <source>
        <strain evidence="4">JCM 23211</strain>
    </source>
</reference>
<evidence type="ECO:0000259" key="2">
    <source>
        <dbReference type="Pfam" id="PF20791"/>
    </source>
</evidence>
<gene>
    <name evidence="3" type="ORF">SAMN05421642_10971</name>
</gene>
<dbReference type="Pfam" id="PF01643">
    <property type="entry name" value="Acyl-ACP_TE"/>
    <property type="match status" value="1"/>
</dbReference>